<accession>A0ABT1JBQ8</accession>
<keyword evidence="13" id="KW-1185">Reference proteome</keyword>
<dbReference type="PANTHER" id="PTHR43697">
    <property type="entry name" value="SERYL-TRNA SYNTHETASE"/>
    <property type="match status" value="1"/>
</dbReference>
<dbReference type="InterPro" id="IPR010978">
    <property type="entry name" value="tRNA-bd_arm"/>
</dbReference>
<keyword evidence="5" id="KW-0648">Protein biosynthesis</keyword>
<dbReference type="SUPFAM" id="SSF46589">
    <property type="entry name" value="tRNA-binding arm"/>
    <property type="match status" value="1"/>
</dbReference>
<evidence type="ECO:0000256" key="9">
    <source>
        <dbReference type="ARBA" id="ARBA00048823"/>
    </source>
</evidence>
<dbReference type="PANTHER" id="PTHR43697:SF1">
    <property type="entry name" value="SERINE--TRNA LIGASE"/>
    <property type="match status" value="1"/>
</dbReference>
<evidence type="ECO:0000259" key="11">
    <source>
        <dbReference type="Pfam" id="PF00587"/>
    </source>
</evidence>
<organism evidence="12 13">
    <name type="scientific">Actinoalloteichus caeruleus DSM 43889</name>
    <dbReference type="NCBI Taxonomy" id="1120930"/>
    <lineage>
        <taxon>Bacteria</taxon>
        <taxon>Bacillati</taxon>
        <taxon>Actinomycetota</taxon>
        <taxon>Actinomycetes</taxon>
        <taxon>Pseudonocardiales</taxon>
        <taxon>Pseudonocardiaceae</taxon>
        <taxon>Actinoalloteichus</taxon>
        <taxon>Actinoalloteichus cyanogriseus</taxon>
    </lineage>
</organism>
<proteinExistence type="inferred from homology"/>
<keyword evidence="4" id="KW-0963">Cytoplasm</keyword>
<comment type="subcellular location">
    <subcellularLocation>
        <location evidence="1">Cytoplasm</location>
    </subcellularLocation>
</comment>
<dbReference type="Gene3D" id="3.30.930.10">
    <property type="entry name" value="Bira Bifunctional Protein, Domain 2"/>
    <property type="match status" value="1"/>
</dbReference>
<sequence length="416" mass="44394">MYDPGELLDPAAGASWRLARRGWLVDRAALRALVVKRDEAVRRAAVSADRRTRVSARVRAAARAGADLAALRSEARGLKEGERAARSAALAASERLAAFLLDVPATPDDRVPDGATEECAVELRRWSAPGAGLRAETTTAERPGGRTPADPGRTSVTRARLERVVGGFLLDLHGTRHGYDEVSLPLLVEPEMSHRGPRGPAAPASLVGLTSAQGTRYVAPGGDIGMTLVHAGRSLPVERLPLAHVALSPQLGVDDLRSPGGGGASQPGVGQTTTVDLLRVCLPERLDVEFRRLVAHAEECLRHLELSHRVLLVPAGDLGFAARRAVRIQVWSPRRRRYHDLTTISDCGTFLARRTNTRVRPREGGRQYAGIVHGAALPVGPTVTALLEQHGRTDGLVRVPAALVGGLVGRRLLAVV</sequence>
<dbReference type="Proteomes" id="UP000791080">
    <property type="component" value="Unassembled WGS sequence"/>
</dbReference>
<comment type="caution">
    <text evidence="12">The sequence shown here is derived from an EMBL/GenBank/DDBJ whole genome shotgun (WGS) entry which is preliminary data.</text>
</comment>
<feature type="region of interest" description="Disordered" evidence="10">
    <location>
        <begin position="130"/>
        <end position="154"/>
    </location>
</feature>
<dbReference type="InterPro" id="IPR045864">
    <property type="entry name" value="aa-tRNA-synth_II/BPL/LPL"/>
</dbReference>
<dbReference type="InterPro" id="IPR002317">
    <property type="entry name" value="Ser-tRNA-ligase_type_1"/>
</dbReference>
<comment type="similarity">
    <text evidence="3">Belongs to the class-II aminoacyl-tRNA synthetase family. Type-1 seryl-tRNA synthetase subfamily.</text>
</comment>
<gene>
    <name evidence="12" type="ORF">G443_000207</name>
</gene>
<feature type="domain" description="Aminoacyl-tRNA synthetase class II (G/ P/ S/T)" evidence="11">
    <location>
        <begin position="273"/>
        <end position="390"/>
    </location>
</feature>
<comment type="pathway">
    <text evidence="2">Aminoacyl-tRNA biosynthesis; selenocysteinyl-tRNA(Sec) biosynthesis; L-seryl-tRNA(Sec) from L-serine and tRNA(Sec): step 1/1.</text>
</comment>
<evidence type="ECO:0000256" key="4">
    <source>
        <dbReference type="ARBA" id="ARBA00022490"/>
    </source>
</evidence>
<evidence type="ECO:0000256" key="5">
    <source>
        <dbReference type="ARBA" id="ARBA00022917"/>
    </source>
</evidence>
<dbReference type="Pfam" id="PF00587">
    <property type="entry name" value="tRNA-synt_2b"/>
    <property type="match status" value="1"/>
</dbReference>
<evidence type="ECO:0000256" key="8">
    <source>
        <dbReference type="ARBA" id="ARBA00047929"/>
    </source>
</evidence>
<dbReference type="InterPro" id="IPR002314">
    <property type="entry name" value="aa-tRNA-synt_IIb"/>
</dbReference>
<evidence type="ECO:0000256" key="10">
    <source>
        <dbReference type="SAM" id="MobiDB-lite"/>
    </source>
</evidence>
<evidence type="ECO:0000313" key="12">
    <source>
        <dbReference type="EMBL" id="MCP2329937.1"/>
    </source>
</evidence>
<dbReference type="SUPFAM" id="SSF55681">
    <property type="entry name" value="Class II aaRS and biotin synthetases"/>
    <property type="match status" value="1"/>
</dbReference>
<evidence type="ECO:0000256" key="2">
    <source>
        <dbReference type="ARBA" id="ARBA00005045"/>
    </source>
</evidence>
<evidence type="ECO:0000256" key="1">
    <source>
        <dbReference type="ARBA" id="ARBA00004496"/>
    </source>
</evidence>
<evidence type="ECO:0000256" key="7">
    <source>
        <dbReference type="ARBA" id="ARBA00039158"/>
    </source>
</evidence>
<name>A0ABT1JBQ8_ACTCY</name>
<comment type="catalytic activity">
    <reaction evidence="9">
        <text>tRNA(Ser) + L-serine + ATP = L-seryl-tRNA(Ser) + AMP + diphosphate + H(+)</text>
        <dbReference type="Rhea" id="RHEA:12292"/>
        <dbReference type="Rhea" id="RHEA-COMP:9669"/>
        <dbReference type="Rhea" id="RHEA-COMP:9703"/>
        <dbReference type="ChEBI" id="CHEBI:15378"/>
        <dbReference type="ChEBI" id="CHEBI:30616"/>
        <dbReference type="ChEBI" id="CHEBI:33019"/>
        <dbReference type="ChEBI" id="CHEBI:33384"/>
        <dbReference type="ChEBI" id="CHEBI:78442"/>
        <dbReference type="ChEBI" id="CHEBI:78533"/>
        <dbReference type="ChEBI" id="CHEBI:456215"/>
        <dbReference type="EC" id="6.1.1.11"/>
    </reaction>
</comment>
<evidence type="ECO:0000256" key="6">
    <source>
        <dbReference type="ARBA" id="ARBA00033352"/>
    </source>
</evidence>
<reference evidence="12 13" key="1">
    <citation type="submission" date="2022-06" db="EMBL/GenBank/DDBJ databases">
        <title>Genomic Encyclopedia of Type Strains, Phase I: the one thousand microbial genomes (KMG-I) project.</title>
        <authorList>
            <person name="Kyrpides N."/>
        </authorList>
    </citation>
    <scope>NUCLEOTIDE SEQUENCE [LARGE SCALE GENOMIC DNA]</scope>
    <source>
        <strain evidence="12 13">DSM 43889</strain>
    </source>
</reference>
<protein>
    <recommendedName>
        <fullName evidence="7">Serine--tRNA ligase</fullName>
    </recommendedName>
    <alternativeName>
        <fullName evidence="6">Seryl-tRNA(Ser/Sec) synthetase</fullName>
    </alternativeName>
</protein>
<dbReference type="RefSeq" id="WP_026418755.1">
    <property type="nucleotide sequence ID" value="NZ_AUBJ02000001.1"/>
</dbReference>
<comment type="catalytic activity">
    <reaction evidence="8">
        <text>tRNA(Sec) + L-serine + ATP = L-seryl-tRNA(Sec) + AMP + diphosphate + H(+)</text>
        <dbReference type="Rhea" id="RHEA:42580"/>
        <dbReference type="Rhea" id="RHEA-COMP:9742"/>
        <dbReference type="Rhea" id="RHEA-COMP:10128"/>
        <dbReference type="ChEBI" id="CHEBI:15378"/>
        <dbReference type="ChEBI" id="CHEBI:30616"/>
        <dbReference type="ChEBI" id="CHEBI:33019"/>
        <dbReference type="ChEBI" id="CHEBI:33384"/>
        <dbReference type="ChEBI" id="CHEBI:78442"/>
        <dbReference type="ChEBI" id="CHEBI:78533"/>
        <dbReference type="ChEBI" id="CHEBI:456215"/>
        <dbReference type="EC" id="6.1.1.11"/>
    </reaction>
</comment>
<dbReference type="EMBL" id="AUBJ02000001">
    <property type="protein sequence ID" value="MCP2329937.1"/>
    <property type="molecule type" value="Genomic_DNA"/>
</dbReference>
<evidence type="ECO:0000256" key="3">
    <source>
        <dbReference type="ARBA" id="ARBA00010728"/>
    </source>
</evidence>
<dbReference type="PIRSF" id="PIRSF001529">
    <property type="entry name" value="Ser-tRNA-synth_IIa"/>
    <property type="match status" value="1"/>
</dbReference>
<evidence type="ECO:0000313" key="13">
    <source>
        <dbReference type="Proteomes" id="UP000791080"/>
    </source>
</evidence>